<gene>
    <name evidence="1" type="ORF">SPELUC_LOCUS16727</name>
</gene>
<sequence>RVLEIVKDILKELQQIEVCLLVLTANIEAYPKWPGSFLRKEPYQNSEET</sequence>
<dbReference type="EMBL" id="CAJVPW010063859">
    <property type="protein sequence ID" value="CAG8785193.1"/>
    <property type="molecule type" value="Genomic_DNA"/>
</dbReference>
<evidence type="ECO:0000313" key="2">
    <source>
        <dbReference type="Proteomes" id="UP000789366"/>
    </source>
</evidence>
<organism evidence="1 2">
    <name type="scientific">Cetraspora pellucida</name>
    <dbReference type="NCBI Taxonomy" id="1433469"/>
    <lineage>
        <taxon>Eukaryota</taxon>
        <taxon>Fungi</taxon>
        <taxon>Fungi incertae sedis</taxon>
        <taxon>Mucoromycota</taxon>
        <taxon>Glomeromycotina</taxon>
        <taxon>Glomeromycetes</taxon>
        <taxon>Diversisporales</taxon>
        <taxon>Gigasporaceae</taxon>
        <taxon>Cetraspora</taxon>
    </lineage>
</organism>
<comment type="caution">
    <text evidence="1">The sequence shown here is derived from an EMBL/GenBank/DDBJ whole genome shotgun (WGS) entry which is preliminary data.</text>
</comment>
<reference evidence="1" key="1">
    <citation type="submission" date="2021-06" db="EMBL/GenBank/DDBJ databases">
        <authorList>
            <person name="Kallberg Y."/>
            <person name="Tangrot J."/>
            <person name="Rosling A."/>
        </authorList>
    </citation>
    <scope>NUCLEOTIDE SEQUENCE</scope>
    <source>
        <strain evidence="1">28 12/20/2015</strain>
    </source>
</reference>
<keyword evidence="2" id="KW-1185">Reference proteome</keyword>
<dbReference type="Proteomes" id="UP000789366">
    <property type="component" value="Unassembled WGS sequence"/>
</dbReference>
<name>A0ACA9RB18_9GLOM</name>
<accession>A0ACA9RB18</accession>
<proteinExistence type="predicted"/>
<feature type="non-terminal residue" evidence="1">
    <location>
        <position position="1"/>
    </location>
</feature>
<evidence type="ECO:0000313" key="1">
    <source>
        <dbReference type="EMBL" id="CAG8785193.1"/>
    </source>
</evidence>
<protein>
    <submittedName>
        <fullName evidence="1">5865_t:CDS:1</fullName>
    </submittedName>
</protein>